<dbReference type="InterPro" id="IPR050528">
    <property type="entry name" value="L-type_Lectin-RKs"/>
</dbReference>
<evidence type="ECO:0000313" key="5">
    <source>
        <dbReference type="Proteomes" id="UP001231189"/>
    </source>
</evidence>
<dbReference type="PANTHER" id="PTHR27007">
    <property type="match status" value="1"/>
</dbReference>
<reference evidence="4" key="1">
    <citation type="submission" date="2023-07" db="EMBL/GenBank/DDBJ databases">
        <title>A chromosome-level genome assembly of Lolium multiflorum.</title>
        <authorList>
            <person name="Chen Y."/>
            <person name="Copetti D."/>
            <person name="Kolliker R."/>
            <person name="Studer B."/>
        </authorList>
    </citation>
    <scope>NUCLEOTIDE SEQUENCE</scope>
    <source>
        <strain evidence="4">02402/16</strain>
        <tissue evidence="4">Leaf</tissue>
    </source>
</reference>
<keyword evidence="2" id="KW-0067">ATP-binding</keyword>
<evidence type="ECO:0000256" key="2">
    <source>
        <dbReference type="ARBA" id="ARBA00022840"/>
    </source>
</evidence>
<dbReference type="Proteomes" id="UP001231189">
    <property type="component" value="Unassembled WGS sequence"/>
</dbReference>
<dbReference type="AlphaFoldDB" id="A0AAD8WV21"/>
<dbReference type="GO" id="GO:0051707">
    <property type="term" value="P:response to other organism"/>
    <property type="evidence" value="ECO:0007669"/>
    <property type="project" value="UniProtKB-ARBA"/>
</dbReference>
<dbReference type="InterPro" id="IPR000719">
    <property type="entry name" value="Prot_kinase_dom"/>
</dbReference>
<feature type="domain" description="Protein kinase" evidence="3">
    <location>
        <begin position="1"/>
        <end position="102"/>
    </location>
</feature>
<protein>
    <recommendedName>
        <fullName evidence="3">Protein kinase domain-containing protein</fullName>
    </recommendedName>
</protein>
<keyword evidence="1" id="KW-0547">Nucleotide-binding</keyword>
<proteinExistence type="predicted"/>
<evidence type="ECO:0000259" key="3">
    <source>
        <dbReference type="PROSITE" id="PS50011"/>
    </source>
</evidence>
<gene>
    <name evidence="4" type="ORF">QYE76_042377</name>
</gene>
<dbReference type="InterPro" id="IPR001245">
    <property type="entry name" value="Ser-Thr/Tyr_kinase_cat_dom"/>
</dbReference>
<dbReference type="SUPFAM" id="SSF56112">
    <property type="entry name" value="Protein kinase-like (PK-like)"/>
    <property type="match status" value="1"/>
</dbReference>
<dbReference type="Gene3D" id="1.10.510.10">
    <property type="entry name" value="Transferase(Phosphotransferase) domain 1"/>
    <property type="match status" value="1"/>
</dbReference>
<evidence type="ECO:0000256" key="1">
    <source>
        <dbReference type="ARBA" id="ARBA00022741"/>
    </source>
</evidence>
<name>A0AAD8WV21_LOLMU</name>
<dbReference type="EMBL" id="JAUUTY010000002">
    <property type="protein sequence ID" value="KAK1681529.1"/>
    <property type="molecule type" value="Genomic_DNA"/>
</dbReference>
<comment type="caution">
    <text evidence="4">The sequence shown here is derived from an EMBL/GenBank/DDBJ whole genome shotgun (WGS) entry which is preliminary data.</text>
</comment>
<sequence length="102" mass="11847">MEVAVKKVSHESGQGMKEFVNEVASGRLRHRYLVQLLAGCRRKDELILVYEYMPNGSLDKYLHCEEDKPTLDWTQRFGVIKGSRVACYIYTRSGKRLSYTEI</sequence>
<organism evidence="4 5">
    <name type="scientific">Lolium multiflorum</name>
    <name type="common">Italian ryegrass</name>
    <name type="synonym">Lolium perenne subsp. multiflorum</name>
    <dbReference type="NCBI Taxonomy" id="4521"/>
    <lineage>
        <taxon>Eukaryota</taxon>
        <taxon>Viridiplantae</taxon>
        <taxon>Streptophyta</taxon>
        <taxon>Embryophyta</taxon>
        <taxon>Tracheophyta</taxon>
        <taxon>Spermatophyta</taxon>
        <taxon>Magnoliopsida</taxon>
        <taxon>Liliopsida</taxon>
        <taxon>Poales</taxon>
        <taxon>Poaceae</taxon>
        <taxon>BOP clade</taxon>
        <taxon>Pooideae</taxon>
        <taxon>Poodae</taxon>
        <taxon>Poeae</taxon>
        <taxon>Poeae Chloroplast Group 2 (Poeae type)</taxon>
        <taxon>Loliodinae</taxon>
        <taxon>Loliinae</taxon>
        <taxon>Lolium</taxon>
    </lineage>
</organism>
<dbReference type="Pfam" id="PF07714">
    <property type="entry name" value="PK_Tyr_Ser-Thr"/>
    <property type="match status" value="1"/>
</dbReference>
<accession>A0AAD8WV21</accession>
<evidence type="ECO:0000313" key="4">
    <source>
        <dbReference type="EMBL" id="KAK1681529.1"/>
    </source>
</evidence>
<dbReference type="InterPro" id="IPR011009">
    <property type="entry name" value="Kinase-like_dom_sf"/>
</dbReference>
<dbReference type="PROSITE" id="PS50011">
    <property type="entry name" value="PROTEIN_KINASE_DOM"/>
    <property type="match status" value="1"/>
</dbReference>
<keyword evidence="5" id="KW-1185">Reference proteome</keyword>
<dbReference type="GO" id="GO:0005524">
    <property type="term" value="F:ATP binding"/>
    <property type="evidence" value="ECO:0007669"/>
    <property type="project" value="UniProtKB-KW"/>
</dbReference>
<dbReference type="GO" id="GO:0004672">
    <property type="term" value="F:protein kinase activity"/>
    <property type="evidence" value="ECO:0007669"/>
    <property type="project" value="InterPro"/>
</dbReference>